<evidence type="ECO:0000313" key="6">
    <source>
        <dbReference type="EMBL" id="RZU01991.1"/>
    </source>
</evidence>
<gene>
    <name evidence="6" type="ORF">EV670_0009</name>
</gene>
<dbReference type="SUPFAM" id="SSF53850">
    <property type="entry name" value="Periplasmic binding protein-like II"/>
    <property type="match status" value="1"/>
</dbReference>
<evidence type="ECO:0000256" key="1">
    <source>
        <dbReference type="ARBA" id="ARBA00004418"/>
    </source>
</evidence>
<dbReference type="Proteomes" id="UP000293671">
    <property type="component" value="Unassembled WGS sequence"/>
</dbReference>
<feature type="signal peptide" evidence="5">
    <location>
        <begin position="1"/>
        <end position="23"/>
    </location>
</feature>
<dbReference type="InterPro" id="IPR006059">
    <property type="entry name" value="SBP"/>
</dbReference>
<keyword evidence="4 5" id="KW-0732">Signal</keyword>
<keyword evidence="7" id="KW-1185">Reference proteome</keyword>
<comment type="similarity">
    <text evidence="2">Belongs to the bacterial solute-binding protein 1 family.</text>
</comment>
<dbReference type="GO" id="GO:0042597">
    <property type="term" value="C:periplasmic space"/>
    <property type="evidence" value="ECO:0007669"/>
    <property type="project" value="UniProtKB-SubCell"/>
</dbReference>
<dbReference type="Pfam" id="PF01547">
    <property type="entry name" value="SBP_bac_1"/>
    <property type="match status" value="1"/>
</dbReference>
<name>A0A4Q7VYY3_9BURK</name>
<evidence type="ECO:0000256" key="3">
    <source>
        <dbReference type="ARBA" id="ARBA00022448"/>
    </source>
</evidence>
<accession>A0A4Q7VYY3</accession>
<reference evidence="6 7" key="1">
    <citation type="submission" date="2019-02" db="EMBL/GenBank/DDBJ databases">
        <title>Genomic Encyclopedia of Type Strains, Phase IV (KMG-IV): sequencing the most valuable type-strain genomes for metagenomic binning, comparative biology and taxonomic classification.</title>
        <authorList>
            <person name="Goeker M."/>
        </authorList>
    </citation>
    <scope>NUCLEOTIDE SEQUENCE [LARGE SCALE GENOMIC DNA]</scope>
    <source>
        <strain evidence="6 7">DSM 19570</strain>
    </source>
</reference>
<dbReference type="PANTHER" id="PTHR43649:SF34">
    <property type="entry name" value="ABC TRANSPORTER PERIPLASMIC-BINDING PROTEIN YCJN-RELATED"/>
    <property type="match status" value="1"/>
</dbReference>
<protein>
    <submittedName>
        <fullName evidence="6">Carbohydrate ABC transporter substrate-binding protein (CUT1 family)</fullName>
    </submittedName>
</protein>
<keyword evidence="3" id="KW-0813">Transport</keyword>
<dbReference type="RefSeq" id="WP_130429786.1">
    <property type="nucleotide sequence ID" value="NZ_SHKP01000004.1"/>
</dbReference>
<evidence type="ECO:0000313" key="7">
    <source>
        <dbReference type="Proteomes" id="UP000293671"/>
    </source>
</evidence>
<dbReference type="InterPro" id="IPR050490">
    <property type="entry name" value="Bact_solute-bd_prot1"/>
</dbReference>
<dbReference type="AlphaFoldDB" id="A0A4Q7VYY3"/>
<feature type="chain" id="PRO_5020509363" evidence="5">
    <location>
        <begin position="24"/>
        <end position="422"/>
    </location>
</feature>
<organism evidence="6 7">
    <name type="scientific">Rivibacter subsaxonicus</name>
    <dbReference type="NCBI Taxonomy" id="457575"/>
    <lineage>
        <taxon>Bacteria</taxon>
        <taxon>Pseudomonadati</taxon>
        <taxon>Pseudomonadota</taxon>
        <taxon>Betaproteobacteria</taxon>
        <taxon>Burkholderiales</taxon>
        <taxon>Rivibacter</taxon>
    </lineage>
</organism>
<dbReference type="OrthoDB" id="5890863at2"/>
<evidence type="ECO:0000256" key="2">
    <source>
        <dbReference type="ARBA" id="ARBA00008520"/>
    </source>
</evidence>
<evidence type="ECO:0000256" key="5">
    <source>
        <dbReference type="SAM" id="SignalP"/>
    </source>
</evidence>
<dbReference type="EMBL" id="SHKP01000004">
    <property type="protein sequence ID" value="RZU01991.1"/>
    <property type="molecule type" value="Genomic_DNA"/>
</dbReference>
<dbReference type="PROSITE" id="PS51257">
    <property type="entry name" value="PROKAR_LIPOPROTEIN"/>
    <property type="match status" value="1"/>
</dbReference>
<proteinExistence type="inferred from homology"/>
<dbReference type="CDD" id="cd14750">
    <property type="entry name" value="PBP2_TMBP"/>
    <property type="match status" value="1"/>
</dbReference>
<comment type="subcellular location">
    <subcellularLocation>
        <location evidence="1">Periplasm</location>
    </subcellularLocation>
</comment>
<evidence type="ECO:0000256" key="4">
    <source>
        <dbReference type="ARBA" id="ARBA00022729"/>
    </source>
</evidence>
<dbReference type="PANTHER" id="PTHR43649">
    <property type="entry name" value="ARABINOSE-BINDING PROTEIN-RELATED"/>
    <property type="match status" value="1"/>
</dbReference>
<comment type="caution">
    <text evidence="6">The sequence shown here is derived from an EMBL/GenBank/DDBJ whole genome shotgun (WGS) entry which is preliminary data.</text>
</comment>
<sequence length="422" mass="45071">MNIPLQKFALALCLAAGAAASPAATITIACGSTSNELEVCKKHADAWARRTGNEVKTFSPPANPTEALALYRQLLGARSTDVDIILIDAVWPGVLKDHLLDLKAYTKGAENEHYPAIIQNNTVNGRLVGMPWYVDAGLLYYRKDLLAKHGLSVPLTWAELGAGAKKIQAAERAAGVKDFHGFVFQAKAYEGLTCNALEWVASWGGGTIVEPDGTISINNAGAAGALNMAAGWIGSIAPIGVLNYGEEDTRGVFQNGQALYMRNWPYAWALLNAPDSPVNGKVGVAALPRGEGAGAKSAATLGGWQLAVNRYSPNAEAAVDLLLYMTGPVVQKDRAIKGSFNPTRPALYGDADIARANPFMANLREVFANAVARPSTVTGLKYPSVSQSFWDATHDVLSKEAQGEDATRRLEGKLRLIRRGQW</sequence>
<dbReference type="Gene3D" id="3.40.190.10">
    <property type="entry name" value="Periplasmic binding protein-like II"/>
    <property type="match status" value="2"/>
</dbReference>